<dbReference type="RefSeq" id="WP_147646427.1">
    <property type="nucleotide sequence ID" value="NZ_CP042806.1"/>
</dbReference>
<dbReference type="Proteomes" id="UP000321820">
    <property type="component" value="Chromosome"/>
</dbReference>
<dbReference type="EMBL" id="CP042806">
    <property type="protein sequence ID" value="QEE27234.1"/>
    <property type="molecule type" value="Genomic_DNA"/>
</dbReference>
<accession>A0A5B9E6L0</accession>
<dbReference type="InterPro" id="IPR050275">
    <property type="entry name" value="PGM_Phosphatase"/>
</dbReference>
<evidence type="ECO:0000313" key="2">
    <source>
        <dbReference type="EMBL" id="QEE27234.1"/>
    </source>
</evidence>
<dbReference type="CDD" id="cd07067">
    <property type="entry name" value="HP_PGM_like"/>
    <property type="match status" value="1"/>
</dbReference>
<feature type="binding site" evidence="1">
    <location>
        <position position="61"/>
    </location>
    <ligand>
        <name>substrate</name>
    </ligand>
</feature>
<dbReference type="PANTHER" id="PTHR48100">
    <property type="entry name" value="BROAD-SPECIFICITY PHOSPHATASE YOR283W-RELATED"/>
    <property type="match status" value="1"/>
</dbReference>
<dbReference type="PANTHER" id="PTHR48100:SF15">
    <property type="entry name" value="SEDOHEPTULOSE 1,7-BISPHOSPHATASE"/>
    <property type="match status" value="1"/>
</dbReference>
<gene>
    <name evidence="2" type="ORF">FTW19_03925</name>
</gene>
<dbReference type="KEGG" id="talb:FTW19_03925"/>
<dbReference type="InterPro" id="IPR029033">
    <property type="entry name" value="His_PPase_superfam"/>
</dbReference>
<dbReference type="SMART" id="SM00855">
    <property type="entry name" value="PGAM"/>
    <property type="match status" value="1"/>
</dbReference>
<dbReference type="InterPro" id="IPR013078">
    <property type="entry name" value="His_Pase_superF_clade-1"/>
</dbReference>
<organism evidence="2 3">
    <name type="scientific">Terriglobus albidus</name>
    <dbReference type="NCBI Taxonomy" id="1592106"/>
    <lineage>
        <taxon>Bacteria</taxon>
        <taxon>Pseudomonadati</taxon>
        <taxon>Acidobacteriota</taxon>
        <taxon>Terriglobia</taxon>
        <taxon>Terriglobales</taxon>
        <taxon>Acidobacteriaceae</taxon>
        <taxon>Terriglobus</taxon>
    </lineage>
</organism>
<evidence type="ECO:0000256" key="1">
    <source>
        <dbReference type="PIRSR" id="PIRSR613078-2"/>
    </source>
</evidence>
<dbReference type="GO" id="GO:0070297">
    <property type="term" value="P:regulation of phosphorelay signal transduction system"/>
    <property type="evidence" value="ECO:0007669"/>
    <property type="project" value="TreeGrafter"/>
</dbReference>
<name>A0A5B9E6L0_9BACT</name>
<sequence>MSSKPRLFLVRHGETEWSLSGQHTGVTDIPLTENGREKARTVGVLLNQRSFALVQTSPMQRARETCTLLGYGPHAVVNPDLCEWNYGIFEGLTTPQIREQRNDPHWNIFDSEIPNGESIEEVAVRAQRVIDTALAAAPEGDTLLVAHGHILRILAATWLGLEPRGARLLSLVPASLSILGYEHDQQVLQTWNRTPGDKI</sequence>
<keyword evidence="3" id="KW-1185">Reference proteome</keyword>
<dbReference type="Gene3D" id="3.40.50.1240">
    <property type="entry name" value="Phosphoglycerate mutase-like"/>
    <property type="match status" value="1"/>
</dbReference>
<feature type="binding site" evidence="1">
    <location>
        <begin position="24"/>
        <end position="25"/>
    </location>
    <ligand>
        <name>substrate</name>
    </ligand>
</feature>
<dbReference type="GO" id="GO:0101006">
    <property type="term" value="F:protein histidine phosphatase activity"/>
    <property type="evidence" value="ECO:0007669"/>
    <property type="project" value="TreeGrafter"/>
</dbReference>
<evidence type="ECO:0000313" key="3">
    <source>
        <dbReference type="Proteomes" id="UP000321820"/>
    </source>
</evidence>
<reference evidence="2 3" key="1">
    <citation type="submission" date="2019-08" db="EMBL/GenBank/DDBJ databases">
        <title>Complete genome sequence of Terriglobus albidus strain ORNL.</title>
        <authorList>
            <person name="Podar M."/>
        </authorList>
    </citation>
    <scope>NUCLEOTIDE SEQUENCE [LARGE SCALE GENOMIC DNA]</scope>
    <source>
        <strain evidence="2 3">ORNL</strain>
    </source>
</reference>
<dbReference type="Pfam" id="PF00300">
    <property type="entry name" value="His_Phos_1"/>
    <property type="match status" value="1"/>
</dbReference>
<dbReference type="OrthoDB" id="9781415at2"/>
<dbReference type="AlphaFoldDB" id="A0A5B9E6L0"/>
<proteinExistence type="predicted"/>
<protein>
    <submittedName>
        <fullName evidence="2">Histidine phosphatase family protein</fullName>
    </submittedName>
</protein>
<dbReference type="SUPFAM" id="SSF53254">
    <property type="entry name" value="Phosphoglycerate mutase-like"/>
    <property type="match status" value="1"/>
</dbReference>